<dbReference type="InterPro" id="IPR015943">
    <property type="entry name" value="WD40/YVTN_repeat-like_dom_sf"/>
</dbReference>
<dbReference type="InterPro" id="IPR011047">
    <property type="entry name" value="Quinoprotein_ADH-like_sf"/>
</dbReference>
<organism evidence="2">
    <name type="scientific">freshwater metagenome</name>
    <dbReference type="NCBI Taxonomy" id="449393"/>
    <lineage>
        <taxon>unclassified sequences</taxon>
        <taxon>metagenomes</taxon>
        <taxon>ecological metagenomes</taxon>
    </lineage>
</organism>
<protein>
    <submittedName>
        <fullName evidence="2">Unannotated protein</fullName>
    </submittedName>
</protein>
<dbReference type="SUPFAM" id="SSF50998">
    <property type="entry name" value="Quinoprotein alcohol dehydrogenase-like"/>
    <property type="match status" value="2"/>
</dbReference>
<dbReference type="AlphaFoldDB" id="A0A6J7LBP3"/>
<feature type="compositionally biased region" description="Low complexity" evidence="1">
    <location>
        <begin position="28"/>
        <end position="39"/>
    </location>
</feature>
<sequence length="514" mass="55202">MVMVFLLLAGCTDSRGGGRGDGAGDGEGPAPARSSAPPATVVDELPTSATRTWSTPVKALQDPVPAGDVLVTVVAARGDELDVVALDRRDGAVRWRRPLMVVNSDVGAFLGDLVHTSADGETYVVMQEARTGPALRAGTRLPYLALDPASGEVVARTRPVVAQFGAPTCDDGLDVCLRISADDRFEETRWVLGSWELRPEKDRLPVGANSLVAGSGVYTVYGPVRQYAVAKAVGRVGPRPWRLPHTRVTGDDQWLLDDSNGMVDEEAGVAVLQLLATTRDRDLERYERGQSVRFDLAQRRTVGVDVETGDILWRHRGADIRCLELTRTEVPVRCAFSGSRVYRKGAEPRLVADRGFLEGFDLLTGETTWRQELGRAAVRTLTLDILTLDAEVDRIIDADELVVVPTPDGPRLLSLVDGSSRPVTAGEALLCRDSVPYRHRFDTADTGVGGFGDTRARQVVSPCTPDGKSSDEPPGATALLTGGVDAGEGLHVVVRRGAVEGFTRRTQPVVATRS</sequence>
<dbReference type="EMBL" id="CAFBMW010000056">
    <property type="protein sequence ID" value="CAB4965800.1"/>
    <property type="molecule type" value="Genomic_DNA"/>
</dbReference>
<feature type="region of interest" description="Disordered" evidence="1">
    <location>
        <begin position="16"/>
        <end position="41"/>
    </location>
</feature>
<name>A0A6J7LBP3_9ZZZZ</name>
<reference evidence="2" key="1">
    <citation type="submission" date="2020-05" db="EMBL/GenBank/DDBJ databases">
        <authorList>
            <person name="Chiriac C."/>
            <person name="Salcher M."/>
            <person name="Ghai R."/>
            <person name="Kavagutti S V."/>
        </authorList>
    </citation>
    <scope>NUCLEOTIDE SEQUENCE</scope>
</reference>
<feature type="compositionally biased region" description="Gly residues" evidence="1">
    <location>
        <begin position="16"/>
        <end position="27"/>
    </location>
</feature>
<gene>
    <name evidence="2" type="ORF">UFOPK3662_03760</name>
</gene>
<dbReference type="Gene3D" id="2.130.10.10">
    <property type="entry name" value="YVTN repeat-like/Quinoprotein amine dehydrogenase"/>
    <property type="match status" value="1"/>
</dbReference>
<accession>A0A6J7LBP3</accession>
<evidence type="ECO:0000313" key="2">
    <source>
        <dbReference type="EMBL" id="CAB4965800.1"/>
    </source>
</evidence>
<proteinExistence type="predicted"/>
<evidence type="ECO:0000256" key="1">
    <source>
        <dbReference type="SAM" id="MobiDB-lite"/>
    </source>
</evidence>